<protein>
    <recommendedName>
        <fullName evidence="2">CBM-cenC domain-containing protein</fullName>
    </recommendedName>
</protein>
<evidence type="ECO:0000313" key="3">
    <source>
        <dbReference type="EMBL" id="CAH9065591.1"/>
    </source>
</evidence>
<evidence type="ECO:0000259" key="2">
    <source>
        <dbReference type="Pfam" id="PF02018"/>
    </source>
</evidence>
<dbReference type="SUPFAM" id="SSF49785">
    <property type="entry name" value="Galactose-binding domain-like"/>
    <property type="match status" value="2"/>
</dbReference>
<evidence type="ECO:0000313" key="4">
    <source>
        <dbReference type="Proteomes" id="UP001152523"/>
    </source>
</evidence>
<name>A0AAV0C330_9ASTE</name>
<reference evidence="3" key="1">
    <citation type="submission" date="2022-07" db="EMBL/GenBank/DDBJ databases">
        <authorList>
            <person name="Macas J."/>
            <person name="Novak P."/>
            <person name="Neumann P."/>
        </authorList>
    </citation>
    <scope>NUCLEOTIDE SEQUENCE</scope>
</reference>
<dbReference type="InterPro" id="IPR008979">
    <property type="entry name" value="Galactose-bd-like_sf"/>
</dbReference>
<dbReference type="InterPro" id="IPR044846">
    <property type="entry name" value="GH10"/>
</dbReference>
<proteinExistence type="predicted"/>
<keyword evidence="1" id="KW-0378">Hydrolase</keyword>
<dbReference type="Gene3D" id="2.60.120.260">
    <property type="entry name" value="Galactose-binding domain-like"/>
    <property type="match status" value="2"/>
</dbReference>
<keyword evidence="4" id="KW-1185">Reference proteome</keyword>
<feature type="domain" description="CBM-cenC" evidence="2">
    <location>
        <begin position="11"/>
        <end position="145"/>
    </location>
</feature>
<dbReference type="EMBL" id="CAMAPF010000012">
    <property type="protein sequence ID" value="CAH9065591.1"/>
    <property type="molecule type" value="Genomic_DNA"/>
</dbReference>
<dbReference type="GO" id="GO:0005975">
    <property type="term" value="P:carbohydrate metabolic process"/>
    <property type="evidence" value="ECO:0007669"/>
    <property type="project" value="InterPro"/>
</dbReference>
<dbReference type="PANTHER" id="PTHR31490:SF3">
    <property type="entry name" value="GLYCOSYL HYDROLASE FAMILY 10 PROTEIN"/>
    <property type="match status" value="1"/>
</dbReference>
<dbReference type="InterPro" id="IPR003305">
    <property type="entry name" value="CenC_carb-bd"/>
</dbReference>
<feature type="domain" description="CBM-cenC" evidence="2">
    <location>
        <begin position="192"/>
        <end position="321"/>
    </location>
</feature>
<dbReference type="GO" id="GO:0004553">
    <property type="term" value="F:hydrolase activity, hydrolyzing O-glycosyl compounds"/>
    <property type="evidence" value="ECO:0007669"/>
    <property type="project" value="InterPro"/>
</dbReference>
<sequence>MGSSGSGQSINVIKNHDFSEGRLQEWYPNCCKAFVVNPVDSSSGCAYAVIGNRKETWQGLEQDITGRVSKGTIYSCRALVRVAGKLPAMASPVQATLRLTYKHSVTCYICIGRKFVTPNSWEALEGTFSLSTNPERVVFYMEGPKPGVDIHIKSVSISPSSLPLKSDHTIASDQKEKEKIERRHGHHLQVANNIILNYDFCQGFLRWDTNGCKGHVVKADCGSSYAVITNRTQFHHGLQQDITDHVSKGCSYSVEACVRVSGNIVGFTDIQATLRLEYQNLGAQCHFIARKPVSANNWEILKGTFTLSTKPDTVLFLLEGPSCGIDILVKSVIISYVFPSLVL</sequence>
<accession>A0AAV0C330</accession>
<dbReference type="Pfam" id="PF02018">
    <property type="entry name" value="CBM_4_9"/>
    <property type="match status" value="2"/>
</dbReference>
<dbReference type="PANTHER" id="PTHR31490">
    <property type="entry name" value="GLYCOSYL HYDROLASE"/>
    <property type="match status" value="1"/>
</dbReference>
<evidence type="ECO:0000256" key="1">
    <source>
        <dbReference type="ARBA" id="ARBA00022801"/>
    </source>
</evidence>
<comment type="caution">
    <text evidence="3">The sequence shown here is derived from an EMBL/GenBank/DDBJ whole genome shotgun (WGS) entry which is preliminary data.</text>
</comment>
<organism evidence="3 4">
    <name type="scientific">Cuscuta epithymum</name>
    <dbReference type="NCBI Taxonomy" id="186058"/>
    <lineage>
        <taxon>Eukaryota</taxon>
        <taxon>Viridiplantae</taxon>
        <taxon>Streptophyta</taxon>
        <taxon>Embryophyta</taxon>
        <taxon>Tracheophyta</taxon>
        <taxon>Spermatophyta</taxon>
        <taxon>Magnoliopsida</taxon>
        <taxon>eudicotyledons</taxon>
        <taxon>Gunneridae</taxon>
        <taxon>Pentapetalae</taxon>
        <taxon>asterids</taxon>
        <taxon>lamiids</taxon>
        <taxon>Solanales</taxon>
        <taxon>Convolvulaceae</taxon>
        <taxon>Cuscuteae</taxon>
        <taxon>Cuscuta</taxon>
        <taxon>Cuscuta subgen. Cuscuta</taxon>
    </lineage>
</organism>
<gene>
    <name evidence="3" type="ORF">CEPIT_LOCUS2288</name>
</gene>
<dbReference type="Proteomes" id="UP001152523">
    <property type="component" value="Unassembled WGS sequence"/>
</dbReference>
<dbReference type="AlphaFoldDB" id="A0AAV0C330"/>